<organism evidence="3">
    <name type="scientific">uncultured Aureispira sp</name>
    <dbReference type="NCBI Taxonomy" id="1331704"/>
    <lineage>
        <taxon>Bacteria</taxon>
        <taxon>Pseudomonadati</taxon>
        <taxon>Bacteroidota</taxon>
        <taxon>Saprospiria</taxon>
        <taxon>Saprospirales</taxon>
        <taxon>Saprospiraceae</taxon>
        <taxon>Aureispira</taxon>
        <taxon>environmental samples</taxon>
    </lineage>
</organism>
<name>A0A6S6UN81_9BACT</name>
<evidence type="ECO:0000313" key="3">
    <source>
        <dbReference type="EMBL" id="CAA6830033.1"/>
    </source>
</evidence>
<feature type="chain" id="PRO_5028380433" evidence="1">
    <location>
        <begin position="21"/>
        <end position="433"/>
    </location>
</feature>
<reference evidence="3" key="1">
    <citation type="submission" date="2020-01" db="EMBL/GenBank/DDBJ databases">
        <authorList>
            <person name="Meier V. D."/>
            <person name="Meier V D."/>
        </authorList>
    </citation>
    <scope>NUCLEOTIDE SEQUENCE</scope>
    <source>
        <strain evidence="3">HLG_WM_MAG_10</strain>
    </source>
</reference>
<proteinExistence type="predicted"/>
<dbReference type="EMBL" id="CACVAQ010000530">
    <property type="protein sequence ID" value="CAA6830033.1"/>
    <property type="molecule type" value="Genomic_DNA"/>
</dbReference>
<keyword evidence="1" id="KW-0732">Signal</keyword>
<dbReference type="SUPFAM" id="SSF56935">
    <property type="entry name" value="Porins"/>
    <property type="match status" value="1"/>
</dbReference>
<evidence type="ECO:0000256" key="1">
    <source>
        <dbReference type="SAM" id="SignalP"/>
    </source>
</evidence>
<evidence type="ECO:0000259" key="2">
    <source>
        <dbReference type="Pfam" id="PF13372"/>
    </source>
</evidence>
<dbReference type="AlphaFoldDB" id="A0A6S6UN81"/>
<gene>
    <name evidence="3" type="ORF">HELGO_WM26294</name>
</gene>
<feature type="domain" description="Alginate export" evidence="2">
    <location>
        <begin position="32"/>
        <end position="386"/>
    </location>
</feature>
<dbReference type="InterPro" id="IPR053728">
    <property type="entry name" value="Alginate_Permeability_Chnl"/>
</dbReference>
<dbReference type="Gene3D" id="2.40.160.100">
    <property type="match status" value="1"/>
</dbReference>
<dbReference type="InterPro" id="IPR025388">
    <property type="entry name" value="Alginate_export_dom"/>
</dbReference>
<sequence>MRLSFCCVIVCLWFFGSVAAQDAASFWIDGQIRPRMEFRNGYKTLQSDSATATAFIEQRSRLGLGYKNTLIELYLQAQDVRTWGSTPLVNNSNGFFTLFNAWLKIKASPFISIKVGRQVFSYDNQRILGGLNWAAQGRAHDAVLLEYKKDSSQVALQIGAAYNAISGSLNQQAYNLAGNYKMMQFLRFHKGFKHSKFSILVLNVGREAADQKLYFELSAGGIFQLKFKNFQASLEGYYQYGKTTANLNTNAYLFAAKFSYHLKPLKFVLGADFLSGTDALDQGVENHSFNPWMGTNHIFYGHLDYFYVGSSHKNAGLLDTYAQVHYKPTSKMKLNLMYHLFYTPNLLAQTGTSVPGGLLGHEIDFVFKYKIKKYLGIQLGYAHLLATPTLETLKPSGEASNLNHWAWLMLDVNLELFRHKIKPNLNNLTNTRF</sequence>
<protein>
    <submittedName>
        <fullName evidence="3">Alginate export</fullName>
    </submittedName>
</protein>
<feature type="signal peptide" evidence="1">
    <location>
        <begin position="1"/>
        <end position="20"/>
    </location>
</feature>
<dbReference type="Pfam" id="PF13372">
    <property type="entry name" value="Alginate_exp"/>
    <property type="match status" value="1"/>
</dbReference>
<accession>A0A6S6UN81</accession>